<reference evidence="2" key="1">
    <citation type="journal article" date="2023" name="Front. Plant Sci.">
        <title>Chromosomal-level genome assembly of Melastoma candidum provides insights into trichome evolution.</title>
        <authorList>
            <person name="Zhong Y."/>
            <person name="Wu W."/>
            <person name="Sun C."/>
            <person name="Zou P."/>
            <person name="Liu Y."/>
            <person name="Dai S."/>
            <person name="Zhou R."/>
        </authorList>
    </citation>
    <scope>NUCLEOTIDE SEQUENCE [LARGE SCALE GENOMIC DNA]</scope>
</reference>
<keyword evidence="2" id="KW-1185">Reference proteome</keyword>
<comment type="caution">
    <text evidence="1">The sequence shown here is derived from an EMBL/GenBank/DDBJ whole genome shotgun (WGS) entry which is preliminary data.</text>
</comment>
<dbReference type="EMBL" id="CM042890">
    <property type="protein sequence ID" value="KAI4312776.1"/>
    <property type="molecule type" value="Genomic_DNA"/>
</dbReference>
<organism evidence="1 2">
    <name type="scientific">Melastoma candidum</name>
    <dbReference type="NCBI Taxonomy" id="119954"/>
    <lineage>
        <taxon>Eukaryota</taxon>
        <taxon>Viridiplantae</taxon>
        <taxon>Streptophyta</taxon>
        <taxon>Embryophyta</taxon>
        <taxon>Tracheophyta</taxon>
        <taxon>Spermatophyta</taxon>
        <taxon>Magnoliopsida</taxon>
        <taxon>eudicotyledons</taxon>
        <taxon>Gunneridae</taxon>
        <taxon>Pentapetalae</taxon>
        <taxon>rosids</taxon>
        <taxon>malvids</taxon>
        <taxon>Myrtales</taxon>
        <taxon>Melastomataceae</taxon>
        <taxon>Melastomatoideae</taxon>
        <taxon>Melastomateae</taxon>
        <taxon>Melastoma</taxon>
    </lineage>
</organism>
<accession>A0ACB9LN46</accession>
<proteinExistence type="predicted"/>
<sequence>MLKRAGTCNAKNIWRAQPAAVTNPFGTLPPVPKLSLDRSGTSQPIRYGISTSQVPFMFSDMDTEHPRYLIIHPLPRIRTSRSEDKQSSPLNRGSCVAGKIQDGTMEETARQRADRVAEIGALMPKLHGPDYYKEPAIEELAGYGNIRFLGDTDVRGLFLDVQVQFSHREAIVYPNKSTKPQMGGGLNKPAEVTLLNIKCLDKKTGYHYTERPRVEKDKKIL</sequence>
<dbReference type="Proteomes" id="UP001057402">
    <property type="component" value="Chromosome 11"/>
</dbReference>
<evidence type="ECO:0000313" key="2">
    <source>
        <dbReference type="Proteomes" id="UP001057402"/>
    </source>
</evidence>
<name>A0ACB9LN46_9MYRT</name>
<evidence type="ECO:0000313" key="1">
    <source>
        <dbReference type="EMBL" id="KAI4312776.1"/>
    </source>
</evidence>
<gene>
    <name evidence="1" type="ORF">MLD38_037570</name>
</gene>
<protein>
    <submittedName>
        <fullName evidence="1">Uncharacterized protein</fullName>
    </submittedName>
</protein>